<evidence type="ECO:0000313" key="8">
    <source>
        <dbReference type="EnsemblMetazoa" id="XP_030851792"/>
    </source>
</evidence>
<dbReference type="PROSITE" id="PS51120">
    <property type="entry name" value="LDLRB"/>
    <property type="match status" value="1"/>
</dbReference>
<dbReference type="SUPFAM" id="SSF57196">
    <property type="entry name" value="EGF/Laminin"/>
    <property type="match status" value="2"/>
</dbReference>
<comment type="caution">
    <text evidence="4">Lacks conserved residue(s) required for the propagation of feature annotation.</text>
</comment>
<dbReference type="Pfam" id="PF12661">
    <property type="entry name" value="hEGF"/>
    <property type="match status" value="2"/>
</dbReference>
<keyword evidence="6" id="KW-0732">Signal</keyword>
<dbReference type="KEGG" id="spu:105446106"/>
<dbReference type="InterPro" id="IPR011042">
    <property type="entry name" value="6-blade_b-propeller_TolB-like"/>
</dbReference>
<dbReference type="Gene3D" id="2.120.10.30">
    <property type="entry name" value="TolB, C-terminal domain"/>
    <property type="match status" value="1"/>
</dbReference>
<sequence length="411" mass="44648">MESSSVGNALYFGLLVLLFQLNAVISTDKLFVADGALGQIFLAETDGDSFLASPLTPLNLTINEAPIGLDYDYRSDMIYWSDQDTHTIHRSTLNGSFQEVIASGTIVPHGIVLDLEEDKVFWLSAGSGNLYRANLDGSNLEILNPVFMVPRGITISYNRRKLYITTRLSSPAIRSVNTDGTNDVVLIDTDIASPSGIAFNFQEQRLYWADDSLDKIESMDPDNSTDRIILLSVTAGSTLNLFPFGLALHYDDVYFSDINSGLVIFVDSSSGEVKTLPSLFSLPVEVHIYIDVCANRCLNNGSCVRSLTSVKCSCPFGFLGSRCEIDACTNRCVNGGTCAPSERGSICICPEGFSGSKCNSDLTIHTQSKFLAYIESQTGITLEEGYNSAFIGRSGFSTTGHLTSICLHPNT</sequence>
<keyword evidence="9" id="KW-1185">Reference proteome</keyword>
<evidence type="ECO:0000256" key="5">
    <source>
        <dbReference type="PROSITE-ProRule" id="PRU00461"/>
    </source>
</evidence>
<feature type="repeat" description="LDL-receptor class B" evidence="5">
    <location>
        <begin position="76"/>
        <end position="117"/>
    </location>
</feature>
<feature type="domain" description="EGF-like" evidence="7">
    <location>
        <begin position="324"/>
        <end position="359"/>
    </location>
</feature>
<feature type="disulfide bond" evidence="4">
    <location>
        <begin position="328"/>
        <end position="338"/>
    </location>
</feature>
<feature type="chain" id="PRO_5029543257" description="EGF-like domain-containing protein" evidence="6">
    <location>
        <begin position="27"/>
        <end position="411"/>
    </location>
</feature>
<dbReference type="PROSITE" id="PS00022">
    <property type="entry name" value="EGF_1"/>
    <property type="match status" value="1"/>
</dbReference>
<name>A0A7M7PI37_STRPU</name>
<dbReference type="InterPro" id="IPR000742">
    <property type="entry name" value="EGF"/>
</dbReference>
<dbReference type="PROSITE" id="PS50026">
    <property type="entry name" value="EGF_3"/>
    <property type="match status" value="2"/>
</dbReference>
<evidence type="ECO:0000259" key="7">
    <source>
        <dbReference type="PROSITE" id="PS50026"/>
    </source>
</evidence>
<feature type="signal peptide" evidence="6">
    <location>
        <begin position="1"/>
        <end position="26"/>
    </location>
</feature>
<evidence type="ECO:0000256" key="3">
    <source>
        <dbReference type="ARBA" id="ARBA00023157"/>
    </source>
</evidence>
<dbReference type="Gene3D" id="2.10.25.10">
    <property type="entry name" value="Laminin"/>
    <property type="match status" value="2"/>
</dbReference>
<dbReference type="SUPFAM" id="SSF63825">
    <property type="entry name" value="YWTD domain"/>
    <property type="match status" value="1"/>
</dbReference>
<dbReference type="SMART" id="SM00135">
    <property type="entry name" value="LY"/>
    <property type="match status" value="4"/>
</dbReference>
<dbReference type="InterPro" id="IPR000033">
    <property type="entry name" value="LDLR_classB_rpt"/>
</dbReference>
<evidence type="ECO:0000256" key="1">
    <source>
        <dbReference type="ARBA" id="ARBA00022536"/>
    </source>
</evidence>
<keyword evidence="1 4" id="KW-0245">EGF-like domain</keyword>
<dbReference type="SMART" id="SM00181">
    <property type="entry name" value="EGF"/>
    <property type="match status" value="2"/>
</dbReference>
<dbReference type="RefSeq" id="XP_030851792.1">
    <property type="nucleotide sequence ID" value="XM_030995932.1"/>
</dbReference>
<dbReference type="CDD" id="cd00054">
    <property type="entry name" value="EGF_CA"/>
    <property type="match status" value="2"/>
</dbReference>
<dbReference type="InterPro" id="IPR050778">
    <property type="entry name" value="Cueball_EGF_LRP_Nidogen"/>
</dbReference>
<dbReference type="PROSITE" id="PS01186">
    <property type="entry name" value="EGF_2"/>
    <property type="match status" value="1"/>
</dbReference>
<dbReference type="AlphaFoldDB" id="A0A7M7PI37"/>
<dbReference type="InParanoid" id="A0A7M7PI37"/>
<protein>
    <recommendedName>
        <fullName evidence="7">EGF-like domain-containing protein</fullName>
    </recommendedName>
</protein>
<dbReference type="OrthoDB" id="382013at2759"/>
<dbReference type="GeneID" id="105446106"/>
<evidence type="ECO:0000313" key="9">
    <source>
        <dbReference type="Proteomes" id="UP000007110"/>
    </source>
</evidence>
<accession>A0A7M7PI37</accession>
<evidence type="ECO:0000256" key="4">
    <source>
        <dbReference type="PROSITE-ProRule" id="PRU00076"/>
    </source>
</evidence>
<keyword evidence="3 4" id="KW-1015">Disulfide bond</keyword>
<dbReference type="InterPro" id="IPR013032">
    <property type="entry name" value="EGF-like_CS"/>
</dbReference>
<evidence type="ECO:0000256" key="6">
    <source>
        <dbReference type="SAM" id="SignalP"/>
    </source>
</evidence>
<dbReference type="PANTHER" id="PTHR46513">
    <property type="entry name" value="VITELLOGENIN RECEPTOR-LIKE PROTEIN-RELATED-RELATED"/>
    <property type="match status" value="1"/>
</dbReference>
<feature type="domain" description="EGF-like" evidence="7">
    <location>
        <begin position="289"/>
        <end position="321"/>
    </location>
</feature>
<dbReference type="EnsemblMetazoa" id="XM_030995932">
    <property type="protein sequence ID" value="XP_030851792"/>
    <property type="gene ID" value="LOC105446106"/>
</dbReference>
<reference evidence="9" key="1">
    <citation type="submission" date="2015-02" db="EMBL/GenBank/DDBJ databases">
        <title>Genome sequencing for Strongylocentrotus purpuratus.</title>
        <authorList>
            <person name="Murali S."/>
            <person name="Liu Y."/>
            <person name="Vee V."/>
            <person name="English A."/>
            <person name="Wang M."/>
            <person name="Skinner E."/>
            <person name="Han Y."/>
            <person name="Muzny D.M."/>
            <person name="Worley K.C."/>
            <person name="Gibbs R.A."/>
        </authorList>
    </citation>
    <scope>NUCLEOTIDE SEQUENCE</scope>
</reference>
<keyword evidence="2" id="KW-0677">Repeat</keyword>
<dbReference type="PANTHER" id="PTHR46513:SF13">
    <property type="entry name" value="EGF-LIKE DOMAIN-CONTAINING PROTEIN"/>
    <property type="match status" value="1"/>
</dbReference>
<organism evidence="8 9">
    <name type="scientific">Strongylocentrotus purpuratus</name>
    <name type="common">Purple sea urchin</name>
    <dbReference type="NCBI Taxonomy" id="7668"/>
    <lineage>
        <taxon>Eukaryota</taxon>
        <taxon>Metazoa</taxon>
        <taxon>Echinodermata</taxon>
        <taxon>Eleutherozoa</taxon>
        <taxon>Echinozoa</taxon>
        <taxon>Echinoidea</taxon>
        <taxon>Euechinoidea</taxon>
        <taxon>Echinacea</taxon>
        <taxon>Camarodonta</taxon>
        <taxon>Echinidea</taxon>
        <taxon>Strongylocentrotidae</taxon>
        <taxon>Strongylocentrotus</taxon>
    </lineage>
</organism>
<feature type="disulfide bond" evidence="4">
    <location>
        <begin position="349"/>
        <end position="358"/>
    </location>
</feature>
<dbReference type="Proteomes" id="UP000007110">
    <property type="component" value="Unassembled WGS sequence"/>
</dbReference>
<reference evidence="8" key="2">
    <citation type="submission" date="2021-01" db="UniProtKB">
        <authorList>
            <consortium name="EnsemblMetazoa"/>
        </authorList>
    </citation>
    <scope>IDENTIFICATION</scope>
</reference>
<evidence type="ECO:0000256" key="2">
    <source>
        <dbReference type="ARBA" id="ARBA00022737"/>
    </source>
</evidence>
<feature type="disulfide bond" evidence="4">
    <location>
        <begin position="293"/>
        <end position="303"/>
    </location>
</feature>
<dbReference type="OMA" id="DHINTND"/>
<proteinExistence type="predicted"/>